<keyword evidence="15" id="KW-1185">Reference proteome</keyword>
<dbReference type="SMART" id="SM00327">
    <property type="entry name" value="VWA"/>
    <property type="match status" value="1"/>
</dbReference>
<organism evidence="14 15">
    <name type="scientific">Schizothecium vesticola</name>
    <dbReference type="NCBI Taxonomy" id="314040"/>
    <lineage>
        <taxon>Eukaryota</taxon>
        <taxon>Fungi</taxon>
        <taxon>Dikarya</taxon>
        <taxon>Ascomycota</taxon>
        <taxon>Pezizomycotina</taxon>
        <taxon>Sordariomycetes</taxon>
        <taxon>Sordariomycetidae</taxon>
        <taxon>Sordariales</taxon>
        <taxon>Schizotheciaceae</taxon>
        <taxon>Schizothecium</taxon>
    </lineage>
</organism>
<evidence type="ECO:0000256" key="12">
    <source>
        <dbReference type="SAM" id="MobiDB-lite"/>
    </source>
</evidence>
<dbReference type="Pfam" id="PF17865">
    <property type="entry name" value="AAA_lid_5"/>
    <property type="match status" value="1"/>
</dbReference>
<evidence type="ECO:0000256" key="1">
    <source>
        <dbReference type="ARBA" id="ARBA00004604"/>
    </source>
</evidence>
<dbReference type="GO" id="GO:0005730">
    <property type="term" value="C:nucleolus"/>
    <property type="evidence" value="ECO:0007669"/>
    <property type="project" value="UniProtKB-SubCell"/>
</dbReference>
<evidence type="ECO:0000256" key="2">
    <source>
        <dbReference type="ARBA" id="ARBA00004642"/>
    </source>
</evidence>
<feature type="compositionally biased region" description="Basic and acidic residues" evidence="12">
    <location>
        <begin position="4378"/>
        <end position="4401"/>
    </location>
</feature>
<dbReference type="PROSITE" id="PS50234">
    <property type="entry name" value="VWFA"/>
    <property type="match status" value="1"/>
</dbReference>
<name>A0AA40BQG8_9PEZI</name>
<feature type="compositionally biased region" description="Acidic residues" evidence="12">
    <location>
        <begin position="4162"/>
        <end position="4192"/>
    </location>
</feature>
<comment type="caution">
    <text evidence="14">The sequence shown here is derived from an EMBL/GenBank/DDBJ whole genome shotgun (WGS) entry which is preliminary data.</text>
</comment>
<dbReference type="SMART" id="SM00382">
    <property type="entry name" value="AAA"/>
    <property type="match status" value="6"/>
</dbReference>
<evidence type="ECO:0000256" key="7">
    <source>
        <dbReference type="ARBA" id="ARBA00022840"/>
    </source>
</evidence>
<feature type="compositionally biased region" description="Basic and acidic residues" evidence="12">
    <location>
        <begin position="4211"/>
        <end position="4224"/>
    </location>
</feature>
<feature type="compositionally biased region" description="Acidic residues" evidence="12">
    <location>
        <begin position="4259"/>
        <end position="4277"/>
    </location>
</feature>
<feature type="compositionally biased region" description="Acidic residues" evidence="12">
    <location>
        <begin position="4300"/>
        <end position="4344"/>
    </location>
</feature>
<dbReference type="Pfam" id="PF21108">
    <property type="entry name" value="MDN1_4th"/>
    <property type="match status" value="1"/>
</dbReference>
<feature type="compositionally biased region" description="Basic and acidic residues" evidence="12">
    <location>
        <begin position="4232"/>
        <end position="4258"/>
    </location>
</feature>
<protein>
    <recommendedName>
        <fullName evidence="4 10">Midasin</fullName>
    </recommendedName>
</protein>
<keyword evidence="5" id="KW-0597">Phosphoprotein</keyword>
<evidence type="ECO:0000256" key="8">
    <source>
        <dbReference type="ARBA" id="ARBA00023186"/>
    </source>
</evidence>
<dbReference type="Proteomes" id="UP001172155">
    <property type="component" value="Unassembled WGS sequence"/>
</dbReference>
<dbReference type="InterPro" id="IPR036465">
    <property type="entry name" value="vWFA_dom_sf"/>
</dbReference>
<evidence type="ECO:0000256" key="5">
    <source>
        <dbReference type="ARBA" id="ARBA00022553"/>
    </source>
</evidence>
<feature type="compositionally biased region" description="Basic and acidic residues" evidence="12">
    <location>
        <begin position="4132"/>
        <end position="4145"/>
    </location>
</feature>
<dbReference type="GO" id="GO:0000055">
    <property type="term" value="P:ribosomal large subunit export from nucleus"/>
    <property type="evidence" value="ECO:0007669"/>
    <property type="project" value="TreeGrafter"/>
</dbReference>
<comment type="similarity">
    <text evidence="3 10">Belongs to the midasin family.</text>
</comment>
<feature type="region of interest" description="Disordered" evidence="12">
    <location>
        <begin position="752"/>
        <end position="773"/>
    </location>
</feature>
<comment type="function">
    <text evidence="10">Nuclear chaperone required for maturation and nuclear export of pre-60S ribosome subunits.</text>
</comment>
<dbReference type="PANTHER" id="PTHR48103">
    <property type="entry name" value="MIDASIN-RELATED"/>
    <property type="match status" value="1"/>
</dbReference>
<dbReference type="InterPro" id="IPR041190">
    <property type="entry name" value="Midasin_AAA_lid_5"/>
</dbReference>
<dbReference type="Pfam" id="PF07728">
    <property type="entry name" value="AAA_5"/>
    <property type="match status" value="9"/>
</dbReference>
<dbReference type="FunFam" id="3.40.50.300:FF:000712">
    <property type="entry name" value="Midasin"/>
    <property type="match status" value="1"/>
</dbReference>
<dbReference type="InterPro" id="IPR040848">
    <property type="entry name" value="AAA_lid_7"/>
</dbReference>
<gene>
    <name evidence="14" type="ORF">B0T18DRAFT_433319</name>
</gene>
<evidence type="ECO:0000259" key="13">
    <source>
        <dbReference type="PROSITE" id="PS50234"/>
    </source>
</evidence>
<accession>A0AA40BQG8</accession>
<feature type="domain" description="VWFA" evidence="13">
    <location>
        <begin position="4738"/>
        <end position="4941"/>
    </location>
</feature>
<keyword evidence="8 10" id="KW-0143">Chaperone</keyword>
<feature type="compositionally biased region" description="Low complexity" evidence="12">
    <location>
        <begin position="4475"/>
        <end position="4484"/>
    </location>
</feature>
<dbReference type="PANTHER" id="PTHR48103:SF2">
    <property type="entry name" value="MIDASIN"/>
    <property type="match status" value="1"/>
</dbReference>
<dbReference type="InterPro" id="IPR003593">
    <property type="entry name" value="AAA+_ATPase"/>
</dbReference>
<keyword evidence="9 10" id="KW-0539">Nucleus</keyword>
<sequence length="4951" mass="550227">MAATIDVNAQRASLLRDEATLALLPPELLLVIQDSDSASSRFLDAIAASALTPPATDRIFCHFEPLFADICARWVLSSSPSISPSPSSSTLDVRVVSSFARVLPFSPALNVFLTTYLQQDRPKLDSLDLAFFADGDLLVVLLAIWRLNNFDHTYATLSRPSQIQFLFAHQEPAIRYLAVRIFCQLHDAADLKLEALLEMHIPKDTSLVADLDGRGSDYRFLTLYEDARVHEIRALRSRIRDGESDAPLPSQLPVQTLTPLVVTYGRTVLPRPLGPVTTPTTLALTPTTVENLENLAGMLLQPGPILLHGLSGAGKTSLVHEVARELGKQTDLVTLHLNEQTDAKMLLGLYTTGSKPGSFQWRAGVLTTAVKEGRWVLIEDLDRAPTEVMSTLLPLIERGELLIPGRGERIQAPNGFRMFATVRTLMGMNDRENLPSLIGLRMWQLQHVKALPRDDLREVIASKFPLLHKYIPAVLSVFDQLLSSTSGSARLLHGRAALDRPIGTRDLLKWCGRLDEILRAAGCKTGDEAITETTRDRMFLEAVDCFVGNIHEAASRSTLITTIAKEMHLSPERVQHYLTAYVPDMEDTDTRLTIGRVSFTKPKRSSRITRSKRPFATTTHAKKLLEQIGVSVRHREPLLLVGETGIGKTTVIQQLADSLGHQLIAVNLSQQSEAGDLLGGFKPISTQTLAMPLKEEFEDLFEKTGVSAEKNKEFLDRINKKFAKGRWREVSKEWRKAPKMFDAILEKLEGSNGTDAEIPDGQPTKRRKTESTKLQRLRDLRTRWDNFSHSLDQFDKQIANGSGAFAFAFIEGKIVRAARNGDWVLLDEINLASPDTLESIAGLFQPTPSLLLSETGEIERIQAHPNFRVFGAMNPATDVGKRDLPLGLRSRFTEIYVSSPDRDKKDLLTIIKTYLRGNNSNIDRLSDDIADLYLEIKRRADQKLLVDQANEVPHFSLRTLTRVLTYANDVCSFYGLDRALYEGFCMGFTTLLSEESERTVMPLIQQHLLKRPNILSVPPKKPNDGRSYVNFKNTDKDHQYWLLQGNETPVERTDYIITPYVERNLLNLVRATSTRRYPILIQGPTSSGKTSMIEYLANFTGNKFVRINNHEHTDLQEYLGTYVSDADGKLKFQEGLLVQAMREGSWIVLDELNLAPTDVLEALNRLLDDNRELLIPETQEIVRPAENFCLFATQNPAGLYGGRKVLSRAFRNRFLELHFDDIPENELETILQKRSRNTAPSDCRRIVAVYKQLTRLRQESRVFEQKNSFATLRDLFRWAMRECETRQEIADNGFMLLAERVRKPEERDDVKKAIEEVFRVTIDPELLYDLDSAPEFKNIRARNSQGVIWTKAMRRLYVLVKRAIKNNEPVLLVGETGCGKTTVCQLLAEFEKKKLHIVNAHQNTETGDLIGSQRPVRNRGAILDSLLRDLEEAAAVFERPAGSLEELQTWYRTLKGGELAKLPDALKARISTSTTRSKALFEWSDGSLVHAMKQGNYFLLDEISLAEDSVLERLNSVLEPQRSLLLAEKGVEDAFVKATEGFEFFATMNPGGDFGKKELSPALRNRFTEVWVPALSEADDVHDIIVSKLDKRFKAPHKNGKSQPISKIIVEFASWFGKTFRPSSATAFSVRDILAWVYFMNTSQFPSPELALLHGAAMVFIDTIGANPSALLAVDPKEMQEQRVMCLSKLSALCDRDLAPLYAQEPHVSVTKDLLTIGEFGVARTPVAELDAGAEFGVPTTRMNAMRVVRALQGTKPILLEGNPGVGKTTLITALARACGRHLTRINLSDQTDLMDLFGTDVPVEGEEAGNFRWQNAPFLEAMQSGGWVLLDEMNLASQTVLEGLNACLDHRGEVYIAELDQVFKRHPDFKLFAAQNPHHQGGGRKGLPSSFVNRFIVVYSDVFTKEDLLYVTAKKFDKIGSQTQHQLIEFMSKLDDAVVSHRLFGAQGSPWEFNLRDTLRWGDLLTSQHILLSGRKPDDFLDVVIRQRFRTDRDRQEVNKLFAEIFGRTPEDHSLYHDVNPDFSQVGLAKLQRNKLAQRTPFPRIDPIPRLKEIESIMIAVEQDLPCILVGPSGSGKSALLNHVAALAGKSLIIFPLNADVDAMDLIGGFEQADPMREVEACLTRLRIVLQENILRAVPQPVPEAALNLMGALNSLTGEAQYENILVMVDVLQANGSMAGDLSAALSETSDLLHKPLIMDNPRFEWLDGVIVRAVESGAWLVLDNANLCSASVLDRLNSLLERPNGSLSINEHSGPGGEPRVIKLHPDFRIFLTVDPRYGELSRAMRNRSIEIYLDGSMAPRAVSVDRIAPVDGSLHRYHAATSMLNESSAEDGLLAPLAFDLLSLGDTKLLQSFVEASQQGADSLSALATLQMPAASQRLSQLATYITSDDAGTLRQAVAQLYGAAQDRMLMPLHPLLNAPMIQLLDKAYEGLAYWLATCYEFYLETQTFQTTVEAQLRKVNISKPSLMNRLQRSSVADKVASLSKDSTANSVRFLASAMRAFKTYITENVNEAGSWKLRRSVLRRLMLFWRRTFESLITSSFEEARFQAHLTQGSNLLEHGLSALQETGGHKMLSSIAEYLERDFVVGFKLTTGLSMELLWTQLRPDPIPDPGTLRQVVELERLAGRFDSLRWRANINVSTLRTVQDSMAKAYAVVRTGKGDASALVEALQAEISALEAGLEQHTTEHRPFFSASFEGLRQARILHRAAYNAEIGSGSLDEDVLADIPTIGLMRLQSLKPTTLQAVDYMLVQNSDVRPWSGVLSKSLLLKYDAASSANLHELRSLEVEMPIMGKALAQATEALATSAVVKTELLLLQLMDQVMSAHGDSHADIVGTLYQDILAKADFSAANISGVASWLKQGNTPKIHGPAHLVAVFEAHFSKALVSLAAANKNLQPRSAYASIAWVQFALGCVKLFVPDKIYDPHHRAQVEAEEHREMSETLQRQIAALEAFELAFTGQRDSVRSKLLEEEVQCLGPPPAVQSIYRPGDIELRGLQGEFINVLNTLVKSDVSSSHLRSISAASAGVGDELALIEQNVVLLIGRLMGRFEAYHDLTMPLVSFLRCLQMGLSIGRAAVQAEDGDMSQSLVAVTPFLSGTVWKAEATGLPLCSLEFLSFVQAVVAIEGLDNIPAYMRRGLHESFAAFHAEWSRKLEADRKVEQERTSLFRHKGTLEDEEEFDQEEFEQLFPDYYLEEGNEDDKLKQKKIKKGGRDLSVLLAEAHERIFLAPLEAQQSIRGLCTQVARRVAREKRQATACDPALDGMLLPATLMIFDEQLRAFGSGVEGTNYNFYTDSNLVEVRKLLNLVNGLKKRFLELQGIDEIGHHQTLTDVIGACDKVLELAIDDPLASLLPSVEKLHSFLYEWHEGGWATKANKATALYDQLQDSICDWRRLELSSWARLLDTELKKCHDDAKSWWFIAYGAVVLEPCSILAQGLDLKDHAVKLLGILQAYFAGASVGQFASRLALLKQLKNQLDLLVVDEPPLALIRDATQNFVVYVSRYENKVAESIRLGRIPLDRKMKDVLLMFKWRDKNIESLRDSARKSHQKLFKLVRKFRTVLEQPVRVIVEQGLPDEEHGREEGLQDGIAVVSADRDAVVRCQELVPGIQELPQWSRIANLGGVLKAMSKHGSLPATAIDAADALDDFVTDLVSTMTDLRKETPGTLTDENKEAVRHLKTRKTTLYADTLKALRTMGFSRNVGTNALGRQSSTEMVLVGSGLVPVLSASSLDAIEYFYHKTIDLASRFRHVGVDHNEDLSRDTVHRSIGYLEGILFVMFRQRQFLSRAANAGGELEKAIAFFKEITATEVETKKGSTNYAQAIRWVIQILKFAAHLVEVHGKLGGANNDSVRASLNKWVDTFAALDIVQQNLPHLPDGFGSSGQTKLQADIEKELESLRADLSVLLTERPELAFVTQQIQLWTSTQTVGAVNGVHYAAEQPSAIQEFTTATLTLTSKILVALQNFQKTAQTLPTTNDDGGWLLKYNDTLEKSVDALRTPLLAADIAQLLTSLHRLLLDQPAVRAPATSLLCAVLPALQQYAAASQHHLAQFGALHRATCRLGFTLSNTFVTLAAQGFCSPQEKSNETSNESGKVETGTGLGDGDGAEDISKDVQPDEDLEDLAQDPGNRNQDKDNIEDSKDAVDMGDDELEGQMGSVAGDSDEEEGGDEESGDDKDDEQEDEAGDVDDLDPTAVDEKMWDGSGEDDADKDQKGDDAAGKKDEDEQTAGAEDDKKKEKREKEEKMEQRPDEESKEKGEEDPEAEGDPGQELEEALPQEELNRQDQNVEENDTLALPEEMNLDLDDESVEGEDDDFDDLEKMEEDKIEEGDIGEDSGEEDEETTTEPQKDEGAGEEEEIEEDANAPGKEEEMDVDAEEEKKEEEQGEEEKKTEQPQMRDDGQSADQENAADSDVQNGGGQAQDDADNMQEEEADNKTAQRDQGAVGKQAAEQENAAPGEKGTAARADQDQGPTNDADAADATDAQPFKRLGDALERWHKSQRDIRNAPEGEDNSNAPDADMAKAEFQHLQDENAEADTQALGAATDEETRPMDDAMAIDNEMEDDGRNPMLDDAVADEETKQDDVDIEDMDLTEPQDSANKDREDGRSGVATRQGALDDGEDAKPRTQADADEEDEQIQETSTQLSATHLTNGDKDLRDYSEALEMWSTFQAKTHSLSLSLSSQLRLILTPSQSTKLSGAFSTGKRLNIKKIIPYIASSYKRDKIWMRRSIPSKRAYQILLCVDDSRSMDEAGSSSGRLALESLVMVSRALTMLEVGQVGVVGFGTDVFIAHDLTAPLFASHDAGARVLQHFTFRQDGTDMVRLLRRTLDQLRDARLLAHGGGEDLWQLALVLSDGLVQSKDHARLRPLLREAMEQRVMVVFIVMDDASGGKKGHSVLELKEARFGADGMPVIHRYLDSFPFPYYLIVHHLEDLPGALAALLRTWFSEVAV</sequence>
<evidence type="ECO:0000256" key="3">
    <source>
        <dbReference type="ARBA" id="ARBA00007188"/>
    </source>
</evidence>
<dbReference type="EMBL" id="JAUKUD010000007">
    <property type="protein sequence ID" value="KAK0738527.1"/>
    <property type="molecule type" value="Genomic_DNA"/>
</dbReference>
<evidence type="ECO:0000256" key="4">
    <source>
        <dbReference type="ARBA" id="ARBA00017143"/>
    </source>
</evidence>
<dbReference type="SUPFAM" id="SSF53300">
    <property type="entry name" value="vWA-like"/>
    <property type="match status" value="1"/>
</dbReference>
<dbReference type="CDD" id="cd00009">
    <property type="entry name" value="AAA"/>
    <property type="match status" value="3"/>
</dbReference>
<dbReference type="InterPro" id="IPR048617">
    <property type="entry name" value="MDN1_AAA_lid_4"/>
</dbReference>
<dbReference type="PIRSF" id="PIRSF010340">
    <property type="entry name" value="Midasin"/>
    <property type="match status" value="1"/>
</dbReference>
<evidence type="ECO:0000256" key="6">
    <source>
        <dbReference type="ARBA" id="ARBA00022741"/>
    </source>
</evidence>
<dbReference type="Gene3D" id="3.40.50.300">
    <property type="entry name" value="P-loop containing nucleotide triphosphate hydrolases"/>
    <property type="match status" value="6"/>
</dbReference>
<dbReference type="GO" id="GO:0005524">
    <property type="term" value="F:ATP binding"/>
    <property type="evidence" value="ECO:0007669"/>
    <property type="project" value="UniProtKB-KW"/>
</dbReference>
<feature type="compositionally biased region" description="Basic and acidic residues" evidence="12">
    <location>
        <begin position="4520"/>
        <end position="4531"/>
    </location>
</feature>
<feature type="region of interest" description="Disordered" evidence="12">
    <location>
        <begin position="4081"/>
        <end position="4653"/>
    </location>
</feature>
<evidence type="ECO:0000256" key="10">
    <source>
        <dbReference type="PIRNR" id="PIRNR010340"/>
    </source>
</evidence>
<dbReference type="FunFam" id="3.40.50.300:FF:000582">
    <property type="entry name" value="Midasin"/>
    <property type="match status" value="1"/>
</dbReference>
<dbReference type="FunFam" id="3.40.50.300:FF:000142">
    <property type="entry name" value="Midasin"/>
    <property type="match status" value="1"/>
</dbReference>
<dbReference type="SUPFAM" id="SSF52540">
    <property type="entry name" value="P-loop containing nucleoside triphosphate hydrolases"/>
    <property type="match status" value="6"/>
</dbReference>
<keyword evidence="7 10" id="KW-0067">ATP-binding</keyword>
<dbReference type="InterPro" id="IPR002035">
    <property type="entry name" value="VWF_A"/>
</dbReference>
<dbReference type="Pfam" id="PF17867">
    <property type="entry name" value="AAA_lid_7"/>
    <property type="match status" value="3"/>
</dbReference>
<dbReference type="GO" id="GO:0030687">
    <property type="term" value="C:preribosome, large subunit precursor"/>
    <property type="evidence" value="ECO:0007669"/>
    <property type="project" value="TreeGrafter"/>
</dbReference>
<evidence type="ECO:0000313" key="15">
    <source>
        <dbReference type="Proteomes" id="UP001172155"/>
    </source>
</evidence>
<feature type="compositionally biased region" description="Basic and acidic residues" evidence="12">
    <location>
        <begin position="4489"/>
        <end position="4508"/>
    </location>
</feature>
<dbReference type="GO" id="GO:0005654">
    <property type="term" value="C:nucleoplasm"/>
    <property type="evidence" value="ECO:0007669"/>
    <property type="project" value="UniProtKB-SubCell"/>
</dbReference>
<reference evidence="14" key="1">
    <citation type="submission" date="2023-06" db="EMBL/GenBank/DDBJ databases">
        <title>Genome-scale phylogeny and comparative genomics of the fungal order Sordariales.</title>
        <authorList>
            <consortium name="Lawrence Berkeley National Laboratory"/>
            <person name="Hensen N."/>
            <person name="Bonometti L."/>
            <person name="Westerberg I."/>
            <person name="Brannstrom I.O."/>
            <person name="Guillou S."/>
            <person name="Cros-Aarteil S."/>
            <person name="Calhoun S."/>
            <person name="Haridas S."/>
            <person name="Kuo A."/>
            <person name="Mondo S."/>
            <person name="Pangilinan J."/>
            <person name="Riley R."/>
            <person name="LaButti K."/>
            <person name="Andreopoulos B."/>
            <person name="Lipzen A."/>
            <person name="Chen C."/>
            <person name="Yanf M."/>
            <person name="Daum C."/>
            <person name="Ng V."/>
            <person name="Clum A."/>
            <person name="Steindorff A."/>
            <person name="Ohm R."/>
            <person name="Martin F."/>
            <person name="Silar P."/>
            <person name="Natvig D."/>
            <person name="Lalanne C."/>
            <person name="Gautier V."/>
            <person name="Ament-velasquez S.L."/>
            <person name="Kruys A."/>
            <person name="Hutchinson M.I."/>
            <person name="Powell A.J."/>
            <person name="Barry K."/>
            <person name="Miller A.N."/>
            <person name="Grigoriev I.V."/>
            <person name="Debuchy R."/>
            <person name="Gladieux P."/>
            <person name="Thoren M.H."/>
            <person name="Johannesson H."/>
        </authorList>
    </citation>
    <scope>NUCLEOTIDE SEQUENCE</scope>
    <source>
        <strain evidence="14">SMH3187-1</strain>
    </source>
</reference>
<evidence type="ECO:0000256" key="9">
    <source>
        <dbReference type="ARBA" id="ARBA00023242"/>
    </source>
</evidence>
<evidence type="ECO:0000313" key="14">
    <source>
        <dbReference type="EMBL" id="KAK0738527.1"/>
    </source>
</evidence>
<evidence type="ECO:0000256" key="11">
    <source>
        <dbReference type="SAM" id="Coils"/>
    </source>
</evidence>
<keyword evidence="6 10" id="KW-0547">Nucleotide-binding</keyword>
<dbReference type="InterPro" id="IPR011704">
    <property type="entry name" value="ATPase_dyneun-rel_AAA"/>
</dbReference>
<dbReference type="GO" id="GO:0016887">
    <property type="term" value="F:ATP hydrolysis activity"/>
    <property type="evidence" value="ECO:0007669"/>
    <property type="project" value="InterPro"/>
</dbReference>
<feature type="compositionally biased region" description="Acidic residues" evidence="12">
    <location>
        <begin position="4423"/>
        <end position="4433"/>
    </location>
</feature>
<feature type="coiled-coil region" evidence="11">
    <location>
        <begin position="2929"/>
        <end position="2956"/>
    </location>
</feature>
<dbReference type="InterPro" id="IPR027417">
    <property type="entry name" value="P-loop_NTPase"/>
</dbReference>
<proteinExistence type="inferred from homology"/>
<feature type="compositionally biased region" description="Acidic residues" evidence="12">
    <location>
        <begin position="4585"/>
        <end position="4594"/>
    </location>
</feature>
<dbReference type="GO" id="GO:0000027">
    <property type="term" value="P:ribosomal large subunit assembly"/>
    <property type="evidence" value="ECO:0007669"/>
    <property type="project" value="InterPro"/>
</dbReference>
<dbReference type="InterPro" id="IPR012099">
    <property type="entry name" value="Midasin"/>
</dbReference>
<feature type="compositionally biased region" description="Acidic residues" evidence="12">
    <location>
        <begin position="4353"/>
        <end position="4363"/>
    </location>
</feature>
<comment type="subcellular location">
    <subcellularLocation>
        <location evidence="1">Nucleus</location>
        <location evidence="1">Nucleolus</location>
    </subcellularLocation>
    <subcellularLocation>
        <location evidence="2">Nucleus</location>
        <location evidence="2">Nucleoplasm</location>
    </subcellularLocation>
</comment>
<keyword evidence="11" id="KW-0175">Coiled coil</keyword>
<dbReference type="FunFam" id="3.40.50.300:FF:001368">
    <property type="entry name" value="Midasin"/>
    <property type="match status" value="1"/>
</dbReference>
<feature type="compositionally biased region" description="Polar residues" evidence="12">
    <location>
        <begin position="4641"/>
        <end position="4651"/>
    </location>
</feature>